<dbReference type="Proteomes" id="UP001207468">
    <property type="component" value="Unassembled WGS sequence"/>
</dbReference>
<name>A0ACC0TT04_9AGAM</name>
<accession>A0ACC0TT04</accession>
<protein>
    <submittedName>
        <fullName evidence="1">Uncharacterized protein</fullName>
    </submittedName>
</protein>
<proteinExistence type="predicted"/>
<sequence length="102" mass="11832">MRTCIVFALFWLAVGITPSFALPIRKEKPFIEYFFSEPLTPDRILSEAQKYPVYPRGRERSVSSLAEHCMKASPEERKRIKDILDMHPPLCGARERTNSPQH</sequence>
<evidence type="ECO:0000313" key="1">
    <source>
        <dbReference type="EMBL" id="KAI9446886.1"/>
    </source>
</evidence>
<evidence type="ECO:0000313" key="2">
    <source>
        <dbReference type="Proteomes" id="UP001207468"/>
    </source>
</evidence>
<reference evidence="1" key="1">
    <citation type="submission" date="2021-03" db="EMBL/GenBank/DDBJ databases">
        <title>Evolutionary priming and transition to the ectomycorrhizal habit in an iconic lineage of mushroom-forming fungi: is preadaptation a requirement?</title>
        <authorList>
            <consortium name="DOE Joint Genome Institute"/>
            <person name="Looney B.P."/>
            <person name="Miyauchi S."/>
            <person name="Morin E."/>
            <person name="Drula E."/>
            <person name="Courty P.E."/>
            <person name="Chicoki N."/>
            <person name="Fauchery L."/>
            <person name="Kohler A."/>
            <person name="Kuo A."/>
            <person name="LaButti K."/>
            <person name="Pangilinan J."/>
            <person name="Lipzen A."/>
            <person name="Riley R."/>
            <person name="Andreopoulos W."/>
            <person name="He G."/>
            <person name="Johnson J."/>
            <person name="Barry K.W."/>
            <person name="Grigoriev I.V."/>
            <person name="Nagy L."/>
            <person name="Hibbett D."/>
            <person name="Henrissat B."/>
            <person name="Matheny P.B."/>
            <person name="Labbe J."/>
            <person name="Martin A.F."/>
        </authorList>
    </citation>
    <scope>NUCLEOTIDE SEQUENCE</scope>
    <source>
        <strain evidence="1">BPL698</strain>
    </source>
</reference>
<comment type="caution">
    <text evidence="1">The sequence shown here is derived from an EMBL/GenBank/DDBJ whole genome shotgun (WGS) entry which is preliminary data.</text>
</comment>
<organism evidence="1 2">
    <name type="scientific">Russula earlei</name>
    <dbReference type="NCBI Taxonomy" id="71964"/>
    <lineage>
        <taxon>Eukaryota</taxon>
        <taxon>Fungi</taxon>
        <taxon>Dikarya</taxon>
        <taxon>Basidiomycota</taxon>
        <taxon>Agaricomycotina</taxon>
        <taxon>Agaricomycetes</taxon>
        <taxon>Russulales</taxon>
        <taxon>Russulaceae</taxon>
        <taxon>Russula</taxon>
    </lineage>
</organism>
<keyword evidence="2" id="KW-1185">Reference proteome</keyword>
<dbReference type="EMBL" id="JAGFNK010000628">
    <property type="protein sequence ID" value="KAI9446886.1"/>
    <property type="molecule type" value="Genomic_DNA"/>
</dbReference>
<gene>
    <name evidence="1" type="ORF">F5148DRAFT_1253337</name>
</gene>